<protein>
    <submittedName>
        <fullName evidence="2">Unannotated protein</fullName>
    </submittedName>
</protein>
<dbReference type="PANTHER" id="PTHR43372:SF4">
    <property type="entry name" value="FATTY-ACID AMIDE HYDROLASE 2"/>
    <property type="match status" value="1"/>
</dbReference>
<gene>
    <name evidence="2" type="ORF">UFOPK3564_01250</name>
</gene>
<accession>A0A6J7H3E0</accession>
<dbReference type="EMBL" id="CAFBMK010000057">
    <property type="protein sequence ID" value="CAB4911125.1"/>
    <property type="molecule type" value="Genomic_DNA"/>
</dbReference>
<dbReference type="InterPro" id="IPR052739">
    <property type="entry name" value="FAAH2"/>
</dbReference>
<dbReference type="InterPro" id="IPR023631">
    <property type="entry name" value="Amidase_dom"/>
</dbReference>
<dbReference type="PROSITE" id="PS00571">
    <property type="entry name" value="AMIDASES"/>
    <property type="match status" value="1"/>
</dbReference>
<dbReference type="PANTHER" id="PTHR43372">
    <property type="entry name" value="FATTY-ACID AMIDE HYDROLASE"/>
    <property type="match status" value="1"/>
</dbReference>
<name>A0A6J7H3E0_9ZZZZ</name>
<dbReference type="GO" id="GO:0012505">
    <property type="term" value="C:endomembrane system"/>
    <property type="evidence" value="ECO:0007669"/>
    <property type="project" value="TreeGrafter"/>
</dbReference>
<dbReference type="Pfam" id="PF01425">
    <property type="entry name" value="Amidase"/>
    <property type="match status" value="1"/>
</dbReference>
<dbReference type="Gene3D" id="3.90.1300.10">
    <property type="entry name" value="Amidase signature (AS) domain"/>
    <property type="match status" value="1"/>
</dbReference>
<dbReference type="InterPro" id="IPR020556">
    <property type="entry name" value="Amidase_CS"/>
</dbReference>
<dbReference type="InterPro" id="IPR036928">
    <property type="entry name" value="AS_sf"/>
</dbReference>
<sequence>MSTTAPPHTGRSSALELAASIRGGERTAVDVLEDHLRVVDARNPGLNAIVVDLRAAAREAARAADRLVSAAAPGEELPPLLGVPITIKESIAVAGCPNSAGALPRRDVRATEDAPVVARLRTAGAIPIGLTNTSELCMWIETDNPVHGRTRNPYDPARTAGGSSGGEGAAIGAGMVPFGIGSDVGGSIRIPAAWNGVLGHKPSLGLVPLTGAFPPAVGETGRLLVNGPLARRAEDLMPVLRTIAGPDGACERAVPTELGDPADVRLDGLRVLVGNRPFLGRTAPEVLAARDRAAATLEAAGARIVPADLRGWRRAYESYLVALADGGTLTMMDGLVEAGYPRPTVRSLLRGSPHTAATRLLTLGDLLPSGSLRRRTRLVEAGRAFAREVAAQIGDGVLLVPPMPTTAPPHGTTLRRPWVGHGMQVLNLAAVPVTQVPMGLGRGGLPLGVQVAAGPGRDHVSIAVALELERAHGGWVPPPVG</sequence>
<proteinExistence type="predicted"/>
<reference evidence="2" key="1">
    <citation type="submission" date="2020-05" db="EMBL/GenBank/DDBJ databases">
        <authorList>
            <person name="Chiriac C."/>
            <person name="Salcher M."/>
            <person name="Ghai R."/>
            <person name="Kavagutti S V."/>
        </authorList>
    </citation>
    <scope>NUCLEOTIDE SEQUENCE</scope>
</reference>
<evidence type="ECO:0000313" key="2">
    <source>
        <dbReference type="EMBL" id="CAB4911125.1"/>
    </source>
</evidence>
<organism evidence="2">
    <name type="scientific">freshwater metagenome</name>
    <dbReference type="NCBI Taxonomy" id="449393"/>
    <lineage>
        <taxon>unclassified sequences</taxon>
        <taxon>metagenomes</taxon>
        <taxon>ecological metagenomes</taxon>
    </lineage>
</organism>
<feature type="domain" description="Amidase" evidence="1">
    <location>
        <begin position="31"/>
        <end position="459"/>
    </location>
</feature>
<dbReference type="AlphaFoldDB" id="A0A6J7H3E0"/>
<dbReference type="SUPFAM" id="SSF75304">
    <property type="entry name" value="Amidase signature (AS) enzymes"/>
    <property type="match status" value="1"/>
</dbReference>
<evidence type="ECO:0000259" key="1">
    <source>
        <dbReference type="Pfam" id="PF01425"/>
    </source>
</evidence>